<dbReference type="EMBL" id="WBZC01000022">
    <property type="protein sequence ID" value="KAB3535325.1"/>
    <property type="molecule type" value="Genomic_DNA"/>
</dbReference>
<reference evidence="2 3" key="1">
    <citation type="submission" date="2019-10" db="EMBL/GenBank/DDBJ databases">
        <title>Alkaliphilus serpentinus sp. nov. and Alkaliphilus pronyensis sp. nov., two novel anaerobic alkaliphilic species isolated from the serpentinized-hosted hydrothermal field of the Prony Bay (New Caledonia).</title>
        <authorList>
            <person name="Postec A."/>
        </authorList>
    </citation>
    <scope>NUCLEOTIDE SEQUENCE [LARGE SCALE GENOMIC DNA]</scope>
    <source>
        <strain evidence="2 3">LacV</strain>
    </source>
</reference>
<keyword evidence="1" id="KW-0812">Transmembrane</keyword>
<evidence type="ECO:0000313" key="3">
    <source>
        <dbReference type="Proteomes" id="UP000432715"/>
    </source>
</evidence>
<dbReference type="RefSeq" id="WP_151860888.1">
    <property type="nucleotide sequence ID" value="NZ_WBZC01000022.1"/>
</dbReference>
<evidence type="ECO:0000313" key="2">
    <source>
        <dbReference type="EMBL" id="KAB3535325.1"/>
    </source>
</evidence>
<feature type="transmembrane region" description="Helical" evidence="1">
    <location>
        <begin position="124"/>
        <end position="150"/>
    </location>
</feature>
<protein>
    <submittedName>
        <fullName evidence="2">Transporter</fullName>
    </submittedName>
</protein>
<evidence type="ECO:0000256" key="1">
    <source>
        <dbReference type="SAM" id="Phobius"/>
    </source>
</evidence>
<proteinExistence type="predicted"/>
<dbReference type="Pfam" id="PF04143">
    <property type="entry name" value="Sulf_transp"/>
    <property type="match status" value="1"/>
</dbReference>
<keyword evidence="3" id="KW-1185">Reference proteome</keyword>
<gene>
    <name evidence="2" type="ORF">F8154_06965</name>
</gene>
<keyword evidence="1" id="KW-1133">Transmembrane helix</keyword>
<sequence>MSKAIEELKLKRQGQFKKRSSQVPCGMICIVLAVAIYALSLQISTNHSTFWIIGILIGVTLQRSKFCFSASFRDPVLVGSTSLLKAIILALIISTIGFVAIEYSNSGGSESLDWIKTMGQVHPVGIHTAIGAILFGAGMVIAGGCASGFLMRMGEGFLLQIVVFFAFMMGAVIGTWHFEFWDKVLISNSPTIFIPDYVALPFATIGQVIILLFLYFLADWYDKKNSIMSM</sequence>
<feature type="transmembrane region" description="Helical" evidence="1">
    <location>
        <begin position="157"/>
        <end position="178"/>
    </location>
</feature>
<feature type="transmembrane region" description="Helical" evidence="1">
    <location>
        <begin position="45"/>
        <end position="62"/>
    </location>
</feature>
<name>A0A6I0FBI7_9FIRM</name>
<dbReference type="OrthoDB" id="9794165at2"/>
<dbReference type="AlphaFoldDB" id="A0A6I0FBI7"/>
<feature type="transmembrane region" description="Helical" evidence="1">
    <location>
        <begin position="21"/>
        <end position="39"/>
    </location>
</feature>
<dbReference type="InterPro" id="IPR007272">
    <property type="entry name" value="Sulf_transp_TsuA/YedE"/>
</dbReference>
<feature type="transmembrane region" description="Helical" evidence="1">
    <location>
        <begin position="198"/>
        <end position="218"/>
    </location>
</feature>
<comment type="caution">
    <text evidence="2">The sequence shown here is derived from an EMBL/GenBank/DDBJ whole genome shotgun (WGS) entry which is preliminary data.</text>
</comment>
<feature type="transmembrane region" description="Helical" evidence="1">
    <location>
        <begin position="83"/>
        <end position="104"/>
    </location>
</feature>
<organism evidence="2 3">
    <name type="scientific">Alkaliphilus pronyensis</name>
    <dbReference type="NCBI Taxonomy" id="1482732"/>
    <lineage>
        <taxon>Bacteria</taxon>
        <taxon>Bacillati</taxon>
        <taxon>Bacillota</taxon>
        <taxon>Clostridia</taxon>
        <taxon>Peptostreptococcales</taxon>
        <taxon>Natronincolaceae</taxon>
        <taxon>Alkaliphilus</taxon>
    </lineage>
</organism>
<keyword evidence="1" id="KW-0472">Membrane</keyword>
<accession>A0A6I0FBI7</accession>
<dbReference type="Proteomes" id="UP000432715">
    <property type="component" value="Unassembled WGS sequence"/>
</dbReference>